<dbReference type="Proteomes" id="UP000036681">
    <property type="component" value="Unplaced"/>
</dbReference>
<dbReference type="AlphaFoldDB" id="A0A0M3ISM8"/>
<sequence length="86" mass="9063">MFLISKIVRGRRLLHELEAEAARREAEEAAAAAAAVASMAARLPRKGAQPTRSGKLSTSATPGTSSSSQVCETTCEYAHLSSFELA</sequence>
<keyword evidence="2" id="KW-1185">Reference proteome</keyword>
<dbReference type="WBParaSite" id="ALUE_0002175601-mRNA-1">
    <property type="protein sequence ID" value="ALUE_0002175601-mRNA-1"/>
    <property type="gene ID" value="ALUE_0002175601"/>
</dbReference>
<feature type="region of interest" description="Disordered" evidence="1">
    <location>
        <begin position="42"/>
        <end position="68"/>
    </location>
</feature>
<proteinExistence type="predicted"/>
<name>A0A0M3ISM8_ASCLU</name>
<evidence type="ECO:0000313" key="2">
    <source>
        <dbReference type="Proteomes" id="UP000036681"/>
    </source>
</evidence>
<organism evidence="2 3">
    <name type="scientific">Ascaris lumbricoides</name>
    <name type="common">Giant roundworm</name>
    <dbReference type="NCBI Taxonomy" id="6252"/>
    <lineage>
        <taxon>Eukaryota</taxon>
        <taxon>Metazoa</taxon>
        <taxon>Ecdysozoa</taxon>
        <taxon>Nematoda</taxon>
        <taxon>Chromadorea</taxon>
        <taxon>Rhabditida</taxon>
        <taxon>Spirurina</taxon>
        <taxon>Ascaridomorpha</taxon>
        <taxon>Ascaridoidea</taxon>
        <taxon>Ascarididae</taxon>
        <taxon>Ascaris</taxon>
    </lineage>
</organism>
<evidence type="ECO:0000256" key="1">
    <source>
        <dbReference type="SAM" id="MobiDB-lite"/>
    </source>
</evidence>
<protein>
    <submittedName>
        <fullName evidence="3">Uncharacterized protein</fullName>
    </submittedName>
</protein>
<reference evidence="3" key="1">
    <citation type="submission" date="2017-02" db="UniProtKB">
        <authorList>
            <consortium name="WormBaseParasite"/>
        </authorList>
    </citation>
    <scope>IDENTIFICATION</scope>
</reference>
<evidence type="ECO:0000313" key="3">
    <source>
        <dbReference type="WBParaSite" id="ALUE_0002175601-mRNA-1"/>
    </source>
</evidence>
<accession>A0A0M3ISM8</accession>
<feature type="compositionally biased region" description="Low complexity" evidence="1">
    <location>
        <begin position="57"/>
        <end position="68"/>
    </location>
</feature>